<sequence length="42" mass="4504">MAFAASHRLQDGVLAAAYHPTDLSKHLDQLDFGSYAGSVNLD</sequence>
<gene>
    <name evidence="1" type="ORF">J2Z17_004348</name>
</gene>
<evidence type="ECO:0000313" key="1">
    <source>
        <dbReference type="EMBL" id="MBP1852889.1"/>
    </source>
</evidence>
<accession>A0ABS4E4R1</accession>
<name>A0ABS4E4R1_9HYPH</name>
<dbReference type="EMBL" id="JAGGJU010000013">
    <property type="protein sequence ID" value="MBP1852889.1"/>
    <property type="molecule type" value="Genomic_DNA"/>
</dbReference>
<comment type="caution">
    <text evidence="1">The sequence shown here is derived from an EMBL/GenBank/DDBJ whole genome shotgun (WGS) entry which is preliminary data.</text>
</comment>
<evidence type="ECO:0000313" key="2">
    <source>
        <dbReference type="Proteomes" id="UP000759443"/>
    </source>
</evidence>
<dbReference type="Proteomes" id="UP000759443">
    <property type="component" value="Unassembled WGS sequence"/>
</dbReference>
<organism evidence="1 2">
    <name type="scientific">Rhizobium halophytocola</name>
    <dbReference type="NCBI Taxonomy" id="735519"/>
    <lineage>
        <taxon>Bacteria</taxon>
        <taxon>Pseudomonadati</taxon>
        <taxon>Pseudomonadota</taxon>
        <taxon>Alphaproteobacteria</taxon>
        <taxon>Hyphomicrobiales</taxon>
        <taxon>Rhizobiaceae</taxon>
        <taxon>Rhizobium/Agrobacterium group</taxon>
        <taxon>Rhizobium</taxon>
    </lineage>
</organism>
<proteinExistence type="predicted"/>
<protein>
    <submittedName>
        <fullName evidence="1">Uncharacterized protein</fullName>
    </submittedName>
</protein>
<reference evidence="1 2" key="1">
    <citation type="submission" date="2021-03" db="EMBL/GenBank/DDBJ databases">
        <title>Genomic Encyclopedia of Type Strains, Phase IV (KMG-IV): sequencing the most valuable type-strain genomes for metagenomic binning, comparative biology and taxonomic classification.</title>
        <authorList>
            <person name="Goeker M."/>
        </authorList>
    </citation>
    <scope>NUCLEOTIDE SEQUENCE [LARGE SCALE GENOMIC DNA]</scope>
    <source>
        <strain evidence="1 2">DSM 21600</strain>
    </source>
</reference>
<keyword evidence="2" id="KW-1185">Reference proteome</keyword>